<feature type="chain" id="PRO_5045952183" description="PBP domain-containing protein" evidence="3">
    <location>
        <begin position="22"/>
        <end position="872"/>
    </location>
</feature>
<feature type="transmembrane region" description="Helical" evidence="2">
    <location>
        <begin position="844"/>
        <end position="862"/>
    </location>
</feature>
<feature type="compositionally biased region" description="Basic and acidic residues" evidence="1">
    <location>
        <begin position="811"/>
        <end position="822"/>
    </location>
</feature>
<feature type="signal peptide" evidence="3">
    <location>
        <begin position="1"/>
        <end position="21"/>
    </location>
</feature>
<keyword evidence="2" id="KW-0812">Transmembrane</keyword>
<proteinExistence type="predicted"/>
<evidence type="ECO:0000256" key="2">
    <source>
        <dbReference type="SAM" id="Phobius"/>
    </source>
</evidence>
<feature type="compositionally biased region" description="Low complexity" evidence="1">
    <location>
        <begin position="777"/>
        <end position="786"/>
    </location>
</feature>
<organism evidence="4 5">
    <name type="scientific">Nocardioides hwasunensis</name>
    <dbReference type="NCBI Taxonomy" id="397258"/>
    <lineage>
        <taxon>Bacteria</taxon>
        <taxon>Bacillati</taxon>
        <taxon>Actinomycetota</taxon>
        <taxon>Actinomycetes</taxon>
        <taxon>Propionibacteriales</taxon>
        <taxon>Nocardioidaceae</taxon>
        <taxon>Nocardioides</taxon>
    </lineage>
</organism>
<evidence type="ECO:0000313" key="5">
    <source>
        <dbReference type="Proteomes" id="UP000649289"/>
    </source>
</evidence>
<reference evidence="4 5" key="1">
    <citation type="submission" date="2020-09" db="EMBL/GenBank/DDBJ databases">
        <title>novel species in genus Nocardioides.</title>
        <authorList>
            <person name="Zhang G."/>
        </authorList>
    </citation>
    <scope>NUCLEOTIDE SEQUENCE [LARGE SCALE GENOMIC DNA]</scope>
    <source>
        <strain evidence="4 5">19197</strain>
    </source>
</reference>
<feature type="compositionally biased region" description="Acidic residues" evidence="1">
    <location>
        <begin position="798"/>
        <end position="810"/>
    </location>
</feature>
<name>A0ABR8MQI8_9ACTN</name>
<accession>A0ABR8MQI8</accession>
<dbReference type="RefSeq" id="WP_191201161.1">
    <property type="nucleotide sequence ID" value="NZ_BAAAPA010000001.1"/>
</dbReference>
<sequence>MKQRMRLLATALLGVTVTLPAAVGIGGTATAAADGDAPAYSQTKHLDRTISVQGQEIEIDSRDMTVTVDRTTQLRGRERVNISWTGAHPTGGRSSSPFGEKGLLQEYPVVILQCRGLDDPSLAPDKQLAPETCWTSSRAQRTQVADDSEAAWRHDKYASDAQRAQKFGLDPIPAECNDVATFSTRITPFRAANGTVYASCTSETMPPEAAVGAAFPPAEQAAFSDLEGNGHTKFEVRSDVENESLGCNDTVACSIVVIPIQGISCLDDDAACSRGGQFEAGSNNFSSQGVDLTASPTLWWSESNWRNRFSIPITFGLPPDACTVLDDRAPTGFYGSELMSQASLQWSPSFCLDKKRFKFQHNKMADAAGFTLAENGGGAAAFVSSKHTVKGTDPMAYAPTAVTGFSIGYVIDRPGNAGEFTDLKLNARLVAKLLTQSYLGSELGRGHPGMSANPVGINLDPEFQKLNPGLDTITREAAATLLSLSESSDVVQSLTEYIAQDRSAMEWVKGKADPWGMKVNPSYRKIKLPVAEWPLLDDYVPTTNDECRQQNPTPYFTQLAAPVNSIRKIAEAILDAWPNVQTRCDRSAVTDPWKIGRVDRQGVGTRFMFGVVSMGDAERLGLDQASLATRSGYVAPTTAGLTKALRLAEPSKEGDEPFTLDMAQMVRKNAYPGTMIVYTAARTANLPEEDAAKVAQFIEVSTTEGQREGYGNGELPPGYVPIKKAGVTAPLWKQAQAVAKEIGEQSGATSTDTGGGDGGGTGDGGAVDGDGAGAGTSGASDPGPGSVSEVGDNGTGDEPADQGDGEDEKSTDDRAGGKKVKDEEQELVAMPPTTEVSSPVAERILPLLLLVALISAIGANLVRLRHLRRSRG</sequence>
<evidence type="ECO:0000313" key="4">
    <source>
        <dbReference type="EMBL" id="MBD3916829.1"/>
    </source>
</evidence>
<feature type="region of interest" description="Disordered" evidence="1">
    <location>
        <begin position="738"/>
        <end position="827"/>
    </location>
</feature>
<gene>
    <name evidence="4" type="ORF">IEZ25_19600</name>
</gene>
<keyword evidence="3" id="KW-0732">Signal</keyword>
<keyword evidence="2" id="KW-0472">Membrane</keyword>
<protein>
    <recommendedName>
        <fullName evidence="6">PBP domain-containing protein</fullName>
    </recommendedName>
</protein>
<evidence type="ECO:0000256" key="3">
    <source>
        <dbReference type="SAM" id="SignalP"/>
    </source>
</evidence>
<evidence type="ECO:0008006" key="6">
    <source>
        <dbReference type="Google" id="ProtNLM"/>
    </source>
</evidence>
<keyword evidence="2" id="KW-1133">Transmembrane helix</keyword>
<dbReference type="Proteomes" id="UP000649289">
    <property type="component" value="Unassembled WGS sequence"/>
</dbReference>
<feature type="compositionally biased region" description="Gly residues" evidence="1">
    <location>
        <begin position="753"/>
        <end position="776"/>
    </location>
</feature>
<dbReference type="EMBL" id="JACXYY010000009">
    <property type="protein sequence ID" value="MBD3916829.1"/>
    <property type="molecule type" value="Genomic_DNA"/>
</dbReference>
<evidence type="ECO:0000256" key="1">
    <source>
        <dbReference type="SAM" id="MobiDB-lite"/>
    </source>
</evidence>
<dbReference type="SUPFAM" id="SSF53850">
    <property type="entry name" value="Periplasmic binding protein-like II"/>
    <property type="match status" value="1"/>
</dbReference>
<keyword evidence="5" id="KW-1185">Reference proteome</keyword>
<comment type="caution">
    <text evidence="4">The sequence shown here is derived from an EMBL/GenBank/DDBJ whole genome shotgun (WGS) entry which is preliminary data.</text>
</comment>